<evidence type="ECO:0000256" key="1">
    <source>
        <dbReference type="SAM" id="MobiDB-lite"/>
    </source>
</evidence>
<evidence type="ECO:0000313" key="2">
    <source>
        <dbReference type="EMBL" id="KAA3671183.1"/>
    </source>
</evidence>
<feature type="compositionally biased region" description="Basic and acidic residues" evidence="1">
    <location>
        <begin position="422"/>
        <end position="487"/>
    </location>
</feature>
<proteinExistence type="predicted"/>
<feature type="non-terminal residue" evidence="2">
    <location>
        <position position="1"/>
    </location>
</feature>
<dbReference type="AlphaFoldDB" id="A0A5J4N6R1"/>
<sequence>TVPKVRPDIGEAVIIPEVVERESLIAETLTTLPVDRTEVELPQEGAIEKIEIQDEISQVSGSIPEASVELPMSIPLEIAQSTTEDVHTSTVEEALDEETFEKVYMEAVQNLPEPTQTELTRWPEFDDLASPEPTRPADLEVTATTTATFPLGSAGHDVVQSSPEESQSFEEIVETLPDGTVVKTRKTIAETMQSVSCTNWQEGVDAAVDSGMYAVEEPEERTEVRKPVEEIEETLPDGTVITRLVTTKHIVDRIIEQAVTDETVAEELRPPEPIVARTEEYERPQTLTDKVELSTVTDILEPSWREDNQVVDLEHEAEKTAARKVSQTEKREDQEQRKISHVRNDRVEKVDEQSEEKRYEQRQAKEEAEENEVTKVNTQYNEEYQEEINQMNQQEIMKRDIALVETTSVEWEEIDGGIIERIQPDDEVKKTKNTVEETERKKEEAGGKDTKQRKQERERYKRYAPDDERQTKEDRSDVDGEKARVNTEEEGESQAEAGVEAEAEPESEVETETAR</sequence>
<protein>
    <submittedName>
        <fullName evidence="2">Uncharacterized protein</fullName>
    </submittedName>
</protein>
<feature type="region of interest" description="Disordered" evidence="1">
    <location>
        <begin position="319"/>
        <end position="377"/>
    </location>
</feature>
<feature type="region of interest" description="Disordered" evidence="1">
    <location>
        <begin position="413"/>
        <end position="515"/>
    </location>
</feature>
<feature type="compositionally biased region" description="Basic and acidic residues" evidence="1">
    <location>
        <begin position="319"/>
        <end position="366"/>
    </location>
</feature>
<dbReference type="Proteomes" id="UP000324629">
    <property type="component" value="Unassembled WGS sequence"/>
</dbReference>
<evidence type="ECO:0000313" key="3">
    <source>
        <dbReference type="Proteomes" id="UP000324629"/>
    </source>
</evidence>
<gene>
    <name evidence="2" type="ORF">DEA37_0002083</name>
</gene>
<name>A0A5J4N6R1_9TREM</name>
<feature type="compositionally biased region" description="Acidic residues" evidence="1">
    <location>
        <begin position="488"/>
        <end position="515"/>
    </location>
</feature>
<keyword evidence="3" id="KW-1185">Reference proteome</keyword>
<dbReference type="EMBL" id="QNGE01007066">
    <property type="protein sequence ID" value="KAA3671183.1"/>
    <property type="molecule type" value="Genomic_DNA"/>
</dbReference>
<organism evidence="2 3">
    <name type="scientific">Paragonimus westermani</name>
    <dbReference type="NCBI Taxonomy" id="34504"/>
    <lineage>
        <taxon>Eukaryota</taxon>
        <taxon>Metazoa</taxon>
        <taxon>Spiralia</taxon>
        <taxon>Lophotrochozoa</taxon>
        <taxon>Platyhelminthes</taxon>
        <taxon>Trematoda</taxon>
        <taxon>Digenea</taxon>
        <taxon>Plagiorchiida</taxon>
        <taxon>Troglotremata</taxon>
        <taxon>Troglotrematidae</taxon>
        <taxon>Paragonimus</taxon>
    </lineage>
</organism>
<comment type="caution">
    <text evidence="2">The sequence shown here is derived from an EMBL/GenBank/DDBJ whole genome shotgun (WGS) entry which is preliminary data.</text>
</comment>
<reference evidence="2 3" key="1">
    <citation type="journal article" date="2019" name="Gigascience">
        <title>Whole-genome sequence of the oriental lung fluke Paragonimus westermani.</title>
        <authorList>
            <person name="Oey H."/>
            <person name="Zakrzewski M."/>
            <person name="Narain K."/>
            <person name="Devi K.R."/>
            <person name="Agatsuma T."/>
            <person name="Nawaratna S."/>
            <person name="Gobert G.N."/>
            <person name="Jones M.K."/>
            <person name="Ragan M.A."/>
            <person name="McManus D.P."/>
            <person name="Krause L."/>
        </authorList>
    </citation>
    <scope>NUCLEOTIDE SEQUENCE [LARGE SCALE GENOMIC DNA]</scope>
    <source>
        <strain evidence="2 3">IND2009</strain>
    </source>
</reference>
<feature type="non-terminal residue" evidence="2">
    <location>
        <position position="515"/>
    </location>
</feature>
<accession>A0A5J4N6R1</accession>